<organism evidence="1">
    <name type="scientific">marine metagenome</name>
    <dbReference type="NCBI Taxonomy" id="408172"/>
    <lineage>
        <taxon>unclassified sequences</taxon>
        <taxon>metagenomes</taxon>
        <taxon>ecological metagenomes</taxon>
    </lineage>
</organism>
<name>A0A381S1F7_9ZZZZ</name>
<accession>A0A381S1F7</accession>
<protein>
    <submittedName>
        <fullName evidence="1">Uncharacterized protein</fullName>
    </submittedName>
</protein>
<dbReference type="AlphaFoldDB" id="A0A381S1F7"/>
<proteinExistence type="predicted"/>
<reference evidence="1" key="1">
    <citation type="submission" date="2018-05" db="EMBL/GenBank/DDBJ databases">
        <authorList>
            <person name="Lanie J.A."/>
            <person name="Ng W.-L."/>
            <person name="Kazmierczak K.M."/>
            <person name="Andrzejewski T.M."/>
            <person name="Davidsen T.M."/>
            <person name="Wayne K.J."/>
            <person name="Tettelin H."/>
            <person name="Glass J.I."/>
            <person name="Rusch D."/>
            <person name="Podicherti R."/>
            <person name="Tsui H.-C.T."/>
            <person name="Winkler M.E."/>
        </authorList>
    </citation>
    <scope>NUCLEOTIDE SEQUENCE</scope>
</reference>
<sequence length="118" mass="12970">VRLYADSDGETHFEDVEVEFAEGTVTSGSNPGGLSAPQPTSDSFFATYYSAFFVDSHPTPRTQWFVILSLVREFGASDREVRRVECGDVVLLNDMDSKSHTSRVIEPGNVMFVGVADD</sequence>
<evidence type="ECO:0000313" key="1">
    <source>
        <dbReference type="EMBL" id="SUZ97890.1"/>
    </source>
</evidence>
<gene>
    <name evidence="1" type="ORF">METZ01_LOCUS50744</name>
</gene>
<feature type="non-terminal residue" evidence="1">
    <location>
        <position position="1"/>
    </location>
</feature>
<dbReference type="EMBL" id="UINC01002551">
    <property type="protein sequence ID" value="SUZ97890.1"/>
    <property type="molecule type" value="Genomic_DNA"/>
</dbReference>